<keyword evidence="2" id="KW-0560">Oxidoreductase</keyword>
<dbReference type="PIRSF" id="PIRSF000106">
    <property type="entry name" value="ME"/>
    <property type="match status" value="1"/>
</dbReference>
<accession>A0A1G1WGF0</accession>
<evidence type="ECO:0000259" key="6">
    <source>
        <dbReference type="SMART" id="SM00919"/>
    </source>
</evidence>
<comment type="caution">
    <text evidence="8">The sequence shown here is derived from an EMBL/GenBank/DDBJ whole genome shotgun (WGS) entry which is preliminary data.</text>
</comment>
<dbReference type="SUPFAM" id="SSF51735">
    <property type="entry name" value="NAD(P)-binding Rossmann-fold domains"/>
    <property type="match status" value="1"/>
</dbReference>
<feature type="domain" description="Malic enzyme NAD-binding" evidence="6">
    <location>
        <begin position="159"/>
        <end position="372"/>
    </location>
</feature>
<dbReference type="GO" id="GO:0016616">
    <property type="term" value="F:oxidoreductase activity, acting on the CH-OH group of donors, NAD or NADP as acceptor"/>
    <property type="evidence" value="ECO:0007669"/>
    <property type="project" value="InterPro"/>
</dbReference>
<protein>
    <submittedName>
        <fullName evidence="8">Malate dehydrogenase</fullName>
    </submittedName>
</protein>
<dbReference type="GO" id="GO:0046872">
    <property type="term" value="F:metal ion binding"/>
    <property type="evidence" value="ECO:0007669"/>
    <property type="project" value="UniProtKB-KW"/>
</dbReference>
<dbReference type="PANTHER" id="PTHR43237">
    <property type="entry name" value="NADP-DEPENDENT MALIC ENZYME"/>
    <property type="match status" value="1"/>
</dbReference>
<comment type="cofactor">
    <cofactor evidence="5">
        <name>Mg(2+)</name>
        <dbReference type="ChEBI" id="CHEBI:18420"/>
    </cofactor>
    <cofactor evidence="5">
        <name>Mn(2+)</name>
        <dbReference type="ChEBI" id="CHEBI:29035"/>
    </cofactor>
    <text evidence="5">Divalent metal cations. Prefers magnesium or manganese.</text>
</comment>
<evidence type="ECO:0000256" key="3">
    <source>
        <dbReference type="PIRSR" id="PIRSR000106-1"/>
    </source>
</evidence>
<feature type="active site" description="Proton donor" evidence="3">
    <location>
        <position position="36"/>
    </location>
</feature>
<dbReference type="PANTHER" id="PTHR43237:SF4">
    <property type="entry name" value="NADP-DEPENDENT MALIC ENZYME"/>
    <property type="match status" value="1"/>
</dbReference>
<dbReference type="InterPro" id="IPR037062">
    <property type="entry name" value="Malic_N_dom_sf"/>
</dbReference>
<evidence type="ECO:0000256" key="4">
    <source>
        <dbReference type="PIRSR" id="PIRSR000106-2"/>
    </source>
</evidence>
<dbReference type="AlphaFoldDB" id="A0A1G1WGF0"/>
<evidence type="ECO:0000256" key="5">
    <source>
        <dbReference type="PIRSR" id="PIRSR000106-3"/>
    </source>
</evidence>
<sequence>MDFYKKALGQAKKLGGKIGLYSKIKIKTREDLATAYTPGVAAVSQEIAKNQQKARELTSKGNSVAVVSDGTSVLGLGDIGPLAALPVIEGKCLLFKEFAGIDAFPVVLGTKEVNEIVTTIRHIAPGFGGINLEDISAPRCFEIEEKLQDIGIPVFHDDQHGTAIVILAALTNALKVVGKEMSKSKVVVFGAGAAGIATAKIISPGKLVLIDSKGPINSTRKDLNRYKKEVTKRKNYLEVASLERAFRDADVFIGVSGRGKLPAKLINLMKPGSIIFALSNPNPEIMPDEAEAAGAAIVATGRSDFPNQINNVLVFPGIFRGVLDKGAKRITAEMKLATASALAGMIFRPTPENILPSPLDKNVVKTIRRTILDL</sequence>
<feature type="binding site" evidence="5">
    <location>
        <position position="158"/>
    </location>
    <ligand>
        <name>a divalent metal cation</name>
        <dbReference type="ChEBI" id="CHEBI:60240"/>
    </ligand>
</feature>
<dbReference type="Gene3D" id="3.40.50.10380">
    <property type="entry name" value="Malic enzyme, N-terminal domain"/>
    <property type="match status" value="1"/>
</dbReference>
<dbReference type="GO" id="GO:0051287">
    <property type="term" value="F:NAD binding"/>
    <property type="evidence" value="ECO:0007669"/>
    <property type="project" value="InterPro"/>
</dbReference>
<dbReference type="EMBL" id="MHCS01000010">
    <property type="protein sequence ID" value="OGY26798.1"/>
    <property type="molecule type" value="Genomic_DNA"/>
</dbReference>
<organism evidence="8 9">
    <name type="scientific">Candidatus Woykebacteria bacterium RBG_16_43_9</name>
    <dbReference type="NCBI Taxonomy" id="1802596"/>
    <lineage>
        <taxon>Bacteria</taxon>
        <taxon>Candidatus Woykeibacteriota</taxon>
    </lineage>
</organism>
<name>A0A1G1WGF0_9BACT</name>
<dbReference type="InterPro" id="IPR036291">
    <property type="entry name" value="NAD(P)-bd_dom_sf"/>
</dbReference>
<dbReference type="Pfam" id="PF03949">
    <property type="entry name" value="Malic_M"/>
    <property type="match status" value="1"/>
</dbReference>
<evidence type="ECO:0000256" key="1">
    <source>
        <dbReference type="ARBA" id="ARBA00008785"/>
    </source>
</evidence>
<evidence type="ECO:0000313" key="8">
    <source>
        <dbReference type="EMBL" id="OGY26798.1"/>
    </source>
</evidence>
<feature type="domain" description="Malic enzyme N-terminal" evidence="7">
    <location>
        <begin position="15"/>
        <end position="148"/>
    </location>
</feature>
<reference evidence="8 9" key="1">
    <citation type="journal article" date="2016" name="Nat. Commun.">
        <title>Thousands of microbial genomes shed light on interconnected biogeochemical processes in an aquifer system.</title>
        <authorList>
            <person name="Anantharaman K."/>
            <person name="Brown C.T."/>
            <person name="Hug L.A."/>
            <person name="Sharon I."/>
            <person name="Castelle C.J."/>
            <person name="Probst A.J."/>
            <person name="Thomas B.C."/>
            <person name="Singh A."/>
            <person name="Wilkins M.J."/>
            <person name="Karaoz U."/>
            <person name="Brodie E.L."/>
            <person name="Williams K.H."/>
            <person name="Hubbard S.S."/>
            <person name="Banfield J.F."/>
        </authorList>
    </citation>
    <scope>NUCLEOTIDE SEQUENCE [LARGE SCALE GENOMIC DNA]</scope>
</reference>
<dbReference type="Gene3D" id="3.40.50.720">
    <property type="entry name" value="NAD(P)-binding Rossmann-like Domain"/>
    <property type="match status" value="1"/>
</dbReference>
<dbReference type="SUPFAM" id="SSF53223">
    <property type="entry name" value="Aminoacid dehydrogenase-like, N-terminal domain"/>
    <property type="match status" value="1"/>
</dbReference>
<gene>
    <name evidence="8" type="ORF">A2Z11_02415</name>
</gene>
<feature type="binding site" evidence="5">
    <location>
        <position position="134"/>
    </location>
    <ligand>
        <name>a divalent metal cation</name>
        <dbReference type="ChEBI" id="CHEBI:60240"/>
    </ligand>
</feature>
<dbReference type="SMART" id="SM01274">
    <property type="entry name" value="malic"/>
    <property type="match status" value="1"/>
</dbReference>
<dbReference type="InterPro" id="IPR051674">
    <property type="entry name" value="Malate_Decarboxylase"/>
</dbReference>
<dbReference type="InterPro" id="IPR001891">
    <property type="entry name" value="Malic_OxRdtase"/>
</dbReference>
<dbReference type="InterPro" id="IPR012301">
    <property type="entry name" value="Malic_N_dom"/>
</dbReference>
<dbReference type="GO" id="GO:0004470">
    <property type="term" value="F:malic enzyme activity"/>
    <property type="evidence" value="ECO:0007669"/>
    <property type="project" value="InterPro"/>
</dbReference>
<evidence type="ECO:0000259" key="7">
    <source>
        <dbReference type="SMART" id="SM01274"/>
    </source>
</evidence>
<feature type="binding site" evidence="5">
    <location>
        <position position="133"/>
    </location>
    <ligand>
        <name>a divalent metal cation</name>
        <dbReference type="ChEBI" id="CHEBI:60240"/>
    </ligand>
</feature>
<evidence type="ECO:0000256" key="2">
    <source>
        <dbReference type="ARBA" id="ARBA00023002"/>
    </source>
</evidence>
<feature type="active site" description="Proton acceptor" evidence="3">
    <location>
        <position position="91"/>
    </location>
</feature>
<keyword evidence="5" id="KW-0479">Metal-binding</keyword>
<evidence type="ECO:0000313" key="9">
    <source>
        <dbReference type="Proteomes" id="UP000176389"/>
    </source>
</evidence>
<comment type="similarity">
    <text evidence="1">Belongs to the malic enzymes family.</text>
</comment>
<feature type="binding site" evidence="4">
    <location>
        <position position="280"/>
    </location>
    <ligand>
        <name>(S)-malate</name>
        <dbReference type="ChEBI" id="CHEBI:15589"/>
    </ligand>
</feature>
<proteinExistence type="inferred from homology"/>
<feature type="binding site" evidence="4">
    <location>
        <position position="310"/>
    </location>
    <ligand>
        <name>(S)-malate</name>
        <dbReference type="ChEBI" id="CHEBI:15589"/>
    </ligand>
</feature>
<dbReference type="InterPro" id="IPR046346">
    <property type="entry name" value="Aminoacid_DH-like_N_sf"/>
</dbReference>
<dbReference type="InterPro" id="IPR012302">
    <property type="entry name" value="Malic_NAD-bd"/>
</dbReference>
<dbReference type="Proteomes" id="UP000176389">
    <property type="component" value="Unassembled WGS sequence"/>
</dbReference>
<dbReference type="SMART" id="SM00919">
    <property type="entry name" value="Malic_M"/>
    <property type="match status" value="1"/>
</dbReference>
<dbReference type="STRING" id="1802596.A2Z11_02415"/>
<dbReference type="Pfam" id="PF00390">
    <property type="entry name" value="malic"/>
    <property type="match status" value="1"/>
</dbReference>